<evidence type="ECO:0000256" key="4">
    <source>
        <dbReference type="ARBA" id="ARBA00023125"/>
    </source>
</evidence>
<evidence type="ECO:0000259" key="7">
    <source>
        <dbReference type="PROSITE" id="PS51898"/>
    </source>
</evidence>
<protein>
    <submittedName>
        <fullName evidence="9">Integrase protein</fullName>
    </submittedName>
</protein>
<dbReference type="InterPro" id="IPR011010">
    <property type="entry name" value="DNA_brk_join_enz"/>
</dbReference>
<keyword evidence="3" id="KW-0229">DNA integration</keyword>
<feature type="domain" description="Core-binding (CB)" evidence="8">
    <location>
        <begin position="63"/>
        <end position="154"/>
    </location>
</feature>
<dbReference type="AlphaFoldDB" id="A0A098AW40"/>
<evidence type="ECO:0000256" key="2">
    <source>
        <dbReference type="ARBA" id="ARBA00008857"/>
    </source>
</evidence>
<dbReference type="Pfam" id="PF14659">
    <property type="entry name" value="Phage_int_SAM_3"/>
    <property type="match status" value="1"/>
</dbReference>
<dbReference type="CDD" id="cd01189">
    <property type="entry name" value="INT_ICEBs1_C_like"/>
    <property type="match status" value="1"/>
</dbReference>
<dbReference type="PROSITE" id="PS51900">
    <property type="entry name" value="CB"/>
    <property type="match status" value="1"/>
</dbReference>
<dbReference type="EMBL" id="LK996017">
    <property type="protein sequence ID" value="CDX00834.1"/>
    <property type="molecule type" value="Genomic_DNA"/>
</dbReference>
<dbReference type="PANTHER" id="PTHR30349">
    <property type="entry name" value="PHAGE INTEGRASE-RELATED"/>
    <property type="match status" value="1"/>
</dbReference>
<dbReference type="PROSITE" id="PS51898">
    <property type="entry name" value="TYR_RECOMBINASE"/>
    <property type="match status" value="1"/>
</dbReference>
<dbReference type="RefSeq" id="WP_208925360.1">
    <property type="nucleotide sequence ID" value="NZ_LK996017.1"/>
</dbReference>
<dbReference type="InterPro" id="IPR010998">
    <property type="entry name" value="Integrase_recombinase_N"/>
</dbReference>
<dbReference type="InterPro" id="IPR050090">
    <property type="entry name" value="Tyrosine_recombinase_XerCD"/>
</dbReference>
<dbReference type="Pfam" id="PF00589">
    <property type="entry name" value="Phage_integrase"/>
    <property type="match status" value="1"/>
</dbReference>
<evidence type="ECO:0000256" key="3">
    <source>
        <dbReference type="ARBA" id="ARBA00022908"/>
    </source>
</evidence>
<keyword evidence="5" id="KW-0233">DNA recombination</keyword>
<reference evidence="9" key="1">
    <citation type="submission" date="2014-07" db="EMBL/GenBank/DDBJ databases">
        <authorList>
            <person name="Hornung V.Bastian."/>
        </authorList>
    </citation>
    <scope>NUCLEOTIDE SEQUENCE</scope>
    <source>
        <strain evidence="9">PCE-S</strain>
    </source>
</reference>
<sequence length="401" mass="45495">MAGSLDKRGENSWRLVYFKGRDAEGKRIRYTKNFKGNKSQAEKELARFVTEIENGIFTDSKNLTLAGFSKQWIESHVDSLAPKTQRDYKRMLNALILPKLGNLKLSDIRPGHLMKFYKYLEQDGIRQDGKPGKLSDRSIRYYHAVISSMLEDAMKWQLIGSNPAARVEAPKVRRKQSISYDETQSAELLQALYSEPIKYRVLTTLALYTGLRRGELLGLEWKVIDMENAQIAVVKQSQYTPETGVVDRTTKTEGSQRLISIPVSIVNLLKEYKAAQNEERLKVGSLWEPSDKLFTTWNGKPMHPDTVSSWFNDFLARHNVKMALEGKAPLPHIRFHDLRHTSASLLIAQGVPLKNVSSRLGHSSIAITADIYASALQSADKEAAQKLEDLLNIKHEQNNQL</sequence>
<feature type="domain" description="Tyr recombinase" evidence="7">
    <location>
        <begin position="173"/>
        <end position="385"/>
    </location>
</feature>
<comment type="similarity">
    <text evidence="2">Belongs to the 'phage' integrase family.</text>
</comment>
<dbReference type="SUPFAM" id="SSF56349">
    <property type="entry name" value="DNA breaking-rejoining enzymes"/>
    <property type="match status" value="1"/>
</dbReference>
<evidence type="ECO:0000256" key="6">
    <source>
        <dbReference type="PROSITE-ProRule" id="PRU01248"/>
    </source>
</evidence>
<name>A0A098AW40_DESHA</name>
<gene>
    <name evidence="9" type="ORF">DPCES_0947</name>
</gene>
<dbReference type="InterPro" id="IPR002104">
    <property type="entry name" value="Integrase_catalytic"/>
</dbReference>
<evidence type="ECO:0000313" key="9">
    <source>
        <dbReference type="EMBL" id="CDX00834.1"/>
    </source>
</evidence>
<dbReference type="InterPro" id="IPR013762">
    <property type="entry name" value="Integrase-like_cat_sf"/>
</dbReference>
<dbReference type="Gene3D" id="1.10.150.130">
    <property type="match status" value="1"/>
</dbReference>
<evidence type="ECO:0000259" key="8">
    <source>
        <dbReference type="PROSITE" id="PS51900"/>
    </source>
</evidence>
<dbReference type="PANTHER" id="PTHR30349:SF91">
    <property type="entry name" value="INTA PROTEIN"/>
    <property type="match status" value="1"/>
</dbReference>
<dbReference type="GO" id="GO:0015074">
    <property type="term" value="P:DNA integration"/>
    <property type="evidence" value="ECO:0007669"/>
    <property type="project" value="UniProtKB-KW"/>
</dbReference>
<dbReference type="PATRIC" id="fig|49338.4.peg.1019"/>
<evidence type="ECO:0000256" key="5">
    <source>
        <dbReference type="ARBA" id="ARBA00023172"/>
    </source>
</evidence>
<dbReference type="InterPro" id="IPR004107">
    <property type="entry name" value="Integrase_SAM-like_N"/>
</dbReference>
<evidence type="ECO:0000256" key="1">
    <source>
        <dbReference type="ARBA" id="ARBA00003283"/>
    </source>
</evidence>
<organism evidence="9">
    <name type="scientific">Desulfitobacterium hafniense</name>
    <name type="common">Desulfitobacterium frappieri</name>
    <dbReference type="NCBI Taxonomy" id="49338"/>
    <lineage>
        <taxon>Bacteria</taxon>
        <taxon>Bacillati</taxon>
        <taxon>Bacillota</taxon>
        <taxon>Clostridia</taxon>
        <taxon>Eubacteriales</taxon>
        <taxon>Desulfitobacteriaceae</taxon>
        <taxon>Desulfitobacterium</taxon>
    </lineage>
</organism>
<dbReference type="GO" id="GO:0003677">
    <property type="term" value="F:DNA binding"/>
    <property type="evidence" value="ECO:0007669"/>
    <property type="project" value="UniProtKB-UniRule"/>
</dbReference>
<keyword evidence="4 6" id="KW-0238">DNA-binding</keyword>
<proteinExistence type="inferred from homology"/>
<dbReference type="GO" id="GO:0006310">
    <property type="term" value="P:DNA recombination"/>
    <property type="evidence" value="ECO:0007669"/>
    <property type="project" value="UniProtKB-KW"/>
</dbReference>
<accession>A0A098AW40</accession>
<dbReference type="InterPro" id="IPR044068">
    <property type="entry name" value="CB"/>
</dbReference>
<comment type="function">
    <text evidence="1">Site-specific tyrosine recombinase, which acts by catalyzing the cutting and rejoining of the recombining DNA molecules.</text>
</comment>
<dbReference type="Gene3D" id="1.10.443.10">
    <property type="entry name" value="Intergrase catalytic core"/>
    <property type="match status" value="1"/>
</dbReference>